<name>A0A2N5S574_9BASI</name>
<dbReference type="GO" id="GO:0034727">
    <property type="term" value="P:piecemeal microautophagy of the nucleus"/>
    <property type="evidence" value="ECO:0007669"/>
    <property type="project" value="TreeGrafter"/>
</dbReference>
<dbReference type="GO" id="GO:0000422">
    <property type="term" value="P:autophagy of mitochondrion"/>
    <property type="evidence" value="ECO:0007669"/>
    <property type="project" value="TreeGrafter"/>
</dbReference>
<dbReference type="AlphaFoldDB" id="A0A2N5S574"/>
<feature type="compositionally biased region" description="Pro residues" evidence="7">
    <location>
        <begin position="219"/>
        <end position="234"/>
    </location>
</feature>
<evidence type="ECO:0000256" key="3">
    <source>
        <dbReference type="ARBA" id="ARBA00022741"/>
    </source>
</evidence>
<dbReference type="Proteomes" id="UP000235392">
    <property type="component" value="Unassembled WGS sequence"/>
</dbReference>
<feature type="region of interest" description="Disordered" evidence="7">
    <location>
        <begin position="1147"/>
        <end position="1189"/>
    </location>
</feature>
<feature type="compositionally biased region" description="Low complexity" evidence="7">
    <location>
        <begin position="1160"/>
        <end position="1189"/>
    </location>
</feature>
<evidence type="ECO:0000256" key="5">
    <source>
        <dbReference type="ARBA" id="ARBA00022840"/>
    </source>
</evidence>
<organism evidence="9 10">
    <name type="scientific">Puccinia coronata f. sp. avenae</name>
    <dbReference type="NCBI Taxonomy" id="200324"/>
    <lineage>
        <taxon>Eukaryota</taxon>
        <taxon>Fungi</taxon>
        <taxon>Dikarya</taxon>
        <taxon>Basidiomycota</taxon>
        <taxon>Pucciniomycotina</taxon>
        <taxon>Pucciniomycetes</taxon>
        <taxon>Pucciniales</taxon>
        <taxon>Pucciniaceae</taxon>
        <taxon>Puccinia</taxon>
    </lineage>
</organism>
<dbReference type="GO" id="GO:0005524">
    <property type="term" value="F:ATP binding"/>
    <property type="evidence" value="ECO:0007669"/>
    <property type="project" value="UniProtKB-KW"/>
</dbReference>
<evidence type="ECO:0000313" key="10">
    <source>
        <dbReference type="Proteomes" id="UP000235392"/>
    </source>
</evidence>
<dbReference type="SMART" id="SM00220">
    <property type="entry name" value="S_TKc"/>
    <property type="match status" value="1"/>
</dbReference>
<dbReference type="GO" id="GO:0005829">
    <property type="term" value="C:cytosol"/>
    <property type="evidence" value="ECO:0007669"/>
    <property type="project" value="TreeGrafter"/>
</dbReference>
<feature type="compositionally biased region" description="Low complexity" evidence="7">
    <location>
        <begin position="416"/>
        <end position="426"/>
    </location>
</feature>
<feature type="compositionally biased region" description="Polar residues" evidence="7">
    <location>
        <begin position="661"/>
        <end position="693"/>
    </location>
</feature>
<feature type="region of interest" description="Disordered" evidence="7">
    <location>
        <begin position="370"/>
        <end position="544"/>
    </location>
</feature>
<dbReference type="GO" id="GO:0034045">
    <property type="term" value="C:phagophore assembly site membrane"/>
    <property type="evidence" value="ECO:0007669"/>
    <property type="project" value="TreeGrafter"/>
</dbReference>
<dbReference type="Gene3D" id="1.10.510.10">
    <property type="entry name" value="Transferase(Phosphotransferase) domain 1"/>
    <property type="match status" value="1"/>
</dbReference>
<feature type="region of interest" description="Disordered" evidence="7">
    <location>
        <begin position="576"/>
        <end position="611"/>
    </location>
</feature>
<reference evidence="9 10" key="1">
    <citation type="submission" date="2017-11" db="EMBL/GenBank/DDBJ databases">
        <title>De novo assembly and phasing of dikaryotic genomes from two isolates of Puccinia coronata f. sp. avenae, the causal agent of oat crown rust.</title>
        <authorList>
            <person name="Miller M.E."/>
            <person name="Zhang Y."/>
            <person name="Omidvar V."/>
            <person name="Sperschneider J."/>
            <person name="Schwessinger B."/>
            <person name="Raley C."/>
            <person name="Palmer J.M."/>
            <person name="Garnica D."/>
            <person name="Upadhyaya N."/>
            <person name="Rathjen J."/>
            <person name="Taylor J.M."/>
            <person name="Park R.F."/>
            <person name="Dodds P.N."/>
            <person name="Hirsch C.D."/>
            <person name="Kianian S.F."/>
            <person name="Figueroa M."/>
        </authorList>
    </citation>
    <scope>NUCLEOTIDE SEQUENCE [LARGE SCALE GENOMIC DNA]</scope>
    <source>
        <strain evidence="9">12SD80</strain>
    </source>
</reference>
<dbReference type="InterPro" id="IPR000719">
    <property type="entry name" value="Prot_kinase_dom"/>
</dbReference>
<evidence type="ECO:0000313" key="9">
    <source>
        <dbReference type="EMBL" id="PLW08392.1"/>
    </source>
</evidence>
<feature type="compositionally biased region" description="Low complexity" evidence="7">
    <location>
        <begin position="927"/>
        <end position="950"/>
    </location>
</feature>
<dbReference type="InterPro" id="IPR048941">
    <property type="entry name" value="ATG1-like_MIT2"/>
</dbReference>
<evidence type="ECO:0000256" key="1">
    <source>
        <dbReference type="ARBA" id="ARBA00012513"/>
    </source>
</evidence>
<evidence type="ECO:0000256" key="4">
    <source>
        <dbReference type="ARBA" id="ARBA00022777"/>
    </source>
</evidence>
<dbReference type="InterPro" id="IPR045269">
    <property type="entry name" value="Atg1-like"/>
</dbReference>
<feature type="region of interest" description="Disordered" evidence="7">
    <location>
        <begin position="820"/>
        <end position="850"/>
    </location>
</feature>
<comment type="caution">
    <text evidence="9">The sequence shown here is derived from an EMBL/GenBank/DDBJ whole genome shotgun (WGS) entry which is preliminary data.</text>
</comment>
<feature type="compositionally biased region" description="Pro residues" evidence="7">
    <location>
        <begin position="1149"/>
        <end position="1159"/>
    </location>
</feature>
<gene>
    <name evidence="9" type="ORF">PCASD_23237</name>
</gene>
<evidence type="ECO:0000259" key="8">
    <source>
        <dbReference type="PROSITE" id="PS50011"/>
    </source>
</evidence>
<dbReference type="Pfam" id="PF12063">
    <property type="entry name" value="ATG1-like_MIT1"/>
    <property type="match status" value="1"/>
</dbReference>
<dbReference type="Gene3D" id="3.30.200.20">
    <property type="entry name" value="Phosphorylase Kinase, domain 1"/>
    <property type="match status" value="1"/>
</dbReference>
<dbReference type="PROSITE" id="PS00108">
    <property type="entry name" value="PROTEIN_KINASE_ST"/>
    <property type="match status" value="1"/>
</dbReference>
<dbReference type="PANTHER" id="PTHR24348:SF22">
    <property type="entry name" value="NON-SPECIFIC SERINE_THREONINE PROTEIN KINASE"/>
    <property type="match status" value="1"/>
</dbReference>
<dbReference type="GO" id="GO:0005776">
    <property type="term" value="C:autophagosome"/>
    <property type="evidence" value="ECO:0007669"/>
    <property type="project" value="TreeGrafter"/>
</dbReference>
<feature type="region of interest" description="Disordered" evidence="7">
    <location>
        <begin position="770"/>
        <end position="797"/>
    </location>
</feature>
<protein>
    <recommendedName>
        <fullName evidence="1">non-specific serine/threonine protein kinase</fullName>
        <ecNumber evidence="1">2.7.11.1</ecNumber>
    </recommendedName>
    <alternativeName>
        <fullName evidence="6">Autophagy-related protein 1</fullName>
    </alternativeName>
</protein>
<accession>A0A2N5S574</accession>
<dbReference type="Pfam" id="PF21127">
    <property type="entry name" value="ATG1-like_MIT2"/>
    <property type="match status" value="1"/>
</dbReference>
<dbReference type="InterPro" id="IPR022708">
    <property type="entry name" value="Atg1-like_tMIT"/>
</dbReference>
<dbReference type="GO" id="GO:0061709">
    <property type="term" value="P:reticulophagy"/>
    <property type="evidence" value="ECO:0007669"/>
    <property type="project" value="TreeGrafter"/>
</dbReference>
<feature type="compositionally biased region" description="Low complexity" evidence="7">
    <location>
        <begin position="188"/>
        <end position="218"/>
    </location>
</feature>
<dbReference type="GO" id="GO:0004674">
    <property type="term" value="F:protein serine/threonine kinase activity"/>
    <property type="evidence" value="ECO:0007669"/>
    <property type="project" value="UniProtKB-EC"/>
</dbReference>
<feature type="region of interest" description="Disordered" evidence="7">
    <location>
        <begin position="918"/>
        <end position="950"/>
    </location>
</feature>
<feature type="compositionally biased region" description="Low complexity" evidence="7">
    <location>
        <begin position="786"/>
        <end position="797"/>
    </location>
</feature>
<feature type="region of interest" description="Disordered" evidence="7">
    <location>
        <begin position="188"/>
        <end position="234"/>
    </location>
</feature>
<evidence type="ECO:0000256" key="2">
    <source>
        <dbReference type="ARBA" id="ARBA00022679"/>
    </source>
</evidence>
<dbReference type="SUPFAM" id="SSF56112">
    <property type="entry name" value="Protein kinase-like (PK-like)"/>
    <property type="match status" value="1"/>
</dbReference>
<feature type="compositionally biased region" description="Polar residues" evidence="7">
    <location>
        <begin position="577"/>
        <end position="592"/>
    </location>
</feature>
<proteinExistence type="predicted"/>
<sequence length="1189" mass="126744">MVSPSSHQSSKQKNYDIPDILPGGYTIGNEIGRGSFAVVYLGQQKQTIPSNSSSQQQQQQQQPVAIKVVIKSKLTNKLFQNLQDEIKILKRIRHPNVVALVDYISNNDHIFLIMQYCSIGDLSVYIKSQSKLIKQPLHPNHASSFPHPQDGGLNEWIIRSFLGQLADALRFLRSHSIIHRDIKPQNLLLHPSSSSTSQPHTHRQPSNPELHSSSSTSSSPPPPPPPPLPPPPRYVPEGIPILRVADFGFARVLAPNTGLAETLCGSPLYMAPEILRYEKYDAKADLWSVGAVLYEMAVGKPPFRAQNHVELLRKIEKSDDQITFPEEKRVPQDLMRLIQSLLKRNPTERVSFDHFFLLADQVSSIGPLRAPTQQHQQHQHPSPLLPPSSSLPLRPQLTTLHNPSQQQHSLSPRPPSTSTLPSPTALKGKSQHQPIIPSNPFDGEPGAFIVHKHHESSQSKPLLQPYAGPQQLSQAASRTSHQQANRQISLPGSLPSHAAAAAAGGGGGGHPGLQAPSPSNLPIPQQPSNSNSSSGGGGTQRQTSWLPSFPAKYIVSPSSQPQEVRSKDFALLKPASLASTSPTKQQSCSTSPDPLPLPSKSHDDDDDDDDRELGTEYVVVEKGSVEINAMVDGLSSSPQKPMSLGRRVSGFIAAKPALAGLSSSPHRVQHQQQHASGTSPPSHGSQGVVSPVSSFPPRAHAAVTGSPMAPGTHPMNIANVGRSSPSSQGGYGYGYGAYPSSPRSFDSNGGGGGGGIGSLPLVGKYFPQSLLHHSHSPAPPPPPPAATASSSTGPARSAASFSFPSSAICRAILSAGPQPAIASRSNGYDQRPTPPQPPQEGHSAAAGRGAPPLDAVETQLLAELEEFACKALVVVQFANEKLQVLLPPPPSAVGGMPAAHASSSSSITSVFAGPVGAFVPSAPPPQQQQQQQQQQQNPASDSLPPSDSSLSPAAKALVATEALVLYIKALAFLNKAIRHAVAVVDWKKQARASLPSHHALGFSYETGCAIEWLRSMFNDVFDKAELVKSKVNGKSLVQAGRVSADKLIYDRALEKSRAAAVHELVGDRLADCEAQYEASLWMLYGLLDSRIMKTDGMFDPDAGEDETDPAEPADSPPLAQDTFIRNSCPKICDSIRSRLRSLRAKLPPAALPTPTPLHFPPSTTTITTTTTATATSSSSFSDSGSSGFK</sequence>
<dbReference type="PROSITE" id="PS50011">
    <property type="entry name" value="PROTEIN_KINASE_DOM"/>
    <property type="match status" value="1"/>
</dbReference>
<keyword evidence="4" id="KW-0418">Kinase</keyword>
<keyword evidence="2" id="KW-0808">Transferase</keyword>
<feature type="compositionally biased region" description="Low complexity" evidence="7">
    <location>
        <begin position="371"/>
        <end position="400"/>
    </location>
</feature>
<dbReference type="InterPro" id="IPR008271">
    <property type="entry name" value="Ser/Thr_kinase_AS"/>
</dbReference>
<feature type="region of interest" description="Disordered" evidence="7">
    <location>
        <begin position="661"/>
        <end position="723"/>
    </location>
</feature>
<dbReference type="GO" id="GO:0010506">
    <property type="term" value="P:regulation of autophagy"/>
    <property type="evidence" value="ECO:0007669"/>
    <property type="project" value="InterPro"/>
</dbReference>
<dbReference type="EC" id="2.7.11.1" evidence="1"/>
<feature type="region of interest" description="Disordered" evidence="7">
    <location>
        <begin position="1097"/>
        <end position="1122"/>
    </location>
</feature>
<dbReference type="Pfam" id="PF00069">
    <property type="entry name" value="Pkinase"/>
    <property type="match status" value="1"/>
</dbReference>
<dbReference type="InterPro" id="IPR011009">
    <property type="entry name" value="Kinase-like_dom_sf"/>
</dbReference>
<feature type="domain" description="Protein kinase" evidence="8">
    <location>
        <begin position="25"/>
        <end position="362"/>
    </location>
</feature>
<keyword evidence="3" id="KW-0547">Nucleotide-binding</keyword>
<feature type="compositionally biased region" description="Polar residues" evidence="7">
    <location>
        <begin position="470"/>
        <end position="488"/>
    </location>
</feature>
<feature type="compositionally biased region" description="Acidic residues" evidence="7">
    <location>
        <begin position="1101"/>
        <end position="1111"/>
    </location>
</feature>
<dbReference type="EMBL" id="PGCI01001067">
    <property type="protein sequence ID" value="PLW08392.1"/>
    <property type="molecule type" value="Genomic_DNA"/>
</dbReference>
<keyword evidence="5" id="KW-0067">ATP-binding</keyword>
<feature type="compositionally biased region" description="Low complexity" evidence="7">
    <location>
        <begin position="489"/>
        <end position="502"/>
    </location>
</feature>
<evidence type="ECO:0000256" key="6">
    <source>
        <dbReference type="ARBA" id="ARBA00030237"/>
    </source>
</evidence>
<dbReference type="GO" id="GO:0000045">
    <property type="term" value="P:autophagosome assembly"/>
    <property type="evidence" value="ECO:0007669"/>
    <property type="project" value="TreeGrafter"/>
</dbReference>
<dbReference type="GO" id="GO:0042594">
    <property type="term" value="P:response to starvation"/>
    <property type="evidence" value="ECO:0007669"/>
    <property type="project" value="TreeGrafter"/>
</dbReference>
<evidence type="ECO:0000256" key="7">
    <source>
        <dbReference type="SAM" id="MobiDB-lite"/>
    </source>
</evidence>
<dbReference type="PANTHER" id="PTHR24348">
    <property type="entry name" value="SERINE/THREONINE-PROTEIN KINASE UNC-51-RELATED"/>
    <property type="match status" value="1"/>
</dbReference>